<proteinExistence type="predicted"/>
<protein>
    <submittedName>
        <fullName evidence="2">Uncharacterized protein</fullName>
    </submittedName>
</protein>
<name>A0A9K3D8Z1_9EUKA</name>
<keyword evidence="3" id="KW-1185">Reference proteome</keyword>
<evidence type="ECO:0000313" key="3">
    <source>
        <dbReference type="Proteomes" id="UP000265618"/>
    </source>
</evidence>
<accession>A0A9K3D8Z1</accession>
<feature type="compositionally biased region" description="Polar residues" evidence="1">
    <location>
        <begin position="1"/>
        <end position="13"/>
    </location>
</feature>
<dbReference type="Proteomes" id="UP000265618">
    <property type="component" value="Unassembled WGS sequence"/>
</dbReference>
<sequence length="136" mass="15062">MSNRHRAVETTSGRIDASERTEHDSRGQQQKDNEAATVAMLPAIPPFLASMAEGRYRPKMPSLTAVSPNTNLTNAPAVIARTEIMGRSPALTELDLLAVLVNKTQSNRIDEELLLQQIHRADTVEQGPPDYCRSRR</sequence>
<reference evidence="2 3" key="1">
    <citation type="journal article" date="2018" name="PLoS ONE">
        <title>The draft genome of Kipferlia bialata reveals reductive genome evolution in fornicate parasites.</title>
        <authorList>
            <person name="Tanifuji G."/>
            <person name="Takabayashi S."/>
            <person name="Kume K."/>
            <person name="Takagi M."/>
            <person name="Nakayama T."/>
            <person name="Kamikawa R."/>
            <person name="Inagaki Y."/>
            <person name="Hashimoto T."/>
        </authorList>
    </citation>
    <scope>NUCLEOTIDE SEQUENCE [LARGE SCALE GENOMIC DNA]</scope>
    <source>
        <strain evidence="2">NY0173</strain>
    </source>
</reference>
<dbReference type="EMBL" id="BDIP01005078">
    <property type="protein sequence ID" value="GIQ89468.1"/>
    <property type="molecule type" value="Genomic_DNA"/>
</dbReference>
<evidence type="ECO:0000256" key="1">
    <source>
        <dbReference type="SAM" id="MobiDB-lite"/>
    </source>
</evidence>
<evidence type="ECO:0000313" key="2">
    <source>
        <dbReference type="EMBL" id="GIQ89468.1"/>
    </source>
</evidence>
<gene>
    <name evidence="2" type="ORF">KIPB_011946</name>
</gene>
<feature type="compositionally biased region" description="Basic and acidic residues" evidence="1">
    <location>
        <begin position="16"/>
        <end position="34"/>
    </location>
</feature>
<organism evidence="2 3">
    <name type="scientific">Kipferlia bialata</name>
    <dbReference type="NCBI Taxonomy" id="797122"/>
    <lineage>
        <taxon>Eukaryota</taxon>
        <taxon>Metamonada</taxon>
        <taxon>Carpediemonas-like organisms</taxon>
        <taxon>Kipferlia</taxon>
    </lineage>
</organism>
<comment type="caution">
    <text evidence="2">The sequence shown here is derived from an EMBL/GenBank/DDBJ whole genome shotgun (WGS) entry which is preliminary data.</text>
</comment>
<feature type="region of interest" description="Disordered" evidence="1">
    <location>
        <begin position="1"/>
        <end position="37"/>
    </location>
</feature>
<dbReference type="AlphaFoldDB" id="A0A9K3D8Z1"/>